<evidence type="ECO:0000313" key="2">
    <source>
        <dbReference type="Proteomes" id="UP000703269"/>
    </source>
</evidence>
<reference evidence="1 2" key="1">
    <citation type="submission" date="2021-08" db="EMBL/GenBank/DDBJ databases">
        <title>Draft Genome Sequence of Phanerochaete sordida strain YK-624.</title>
        <authorList>
            <person name="Mori T."/>
            <person name="Dohra H."/>
            <person name="Suzuki T."/>
            <person name="Kawagishi H."/>
            <person name="Hirai H."/>
        </authorList>
    </citation>
    <scope>NUCLEOTIDE SEQUENCE [LARGE SCALE GENOMIC DNA]</scope>
    <source>
        <strain evidence="1 2">YK-624</strain>
    </source>
</reference>
<gene>
    <name evidence="1" type="ORF">PsYK624_144240</name>
</gene>
<keyword evidence="2" id="KW-1185">Reference proteome</keyword>
<dbReference type="Proteomes" id="UP000703269">
    <property type="component" value="Unassembled WGS sequence"/>
</dbReference>
<dbReference type="EMBL" id="BPQB01000083">
    <property type="protein sequence ID" value="GJE98201.1"/>
    <property type="molecule type" value="Genomic_DNA"/>
</dbReference>
<comment type="caution">
    <text evidence="1">The sequence shown here is derived from an EMBL/GenBank/DDBJ whole genome shotgun (WGS) entry which is preliminary data.</text>
</comment>
<name>A0A9P3LK65_9APHY</name>
<organism evidence="1 2">
    <name type="scientific">Phanerochaete sordida</name>
    <dbReference type="NCBI Taxonomy" id="48140"/>
    <lineage>
        <taxon>Eukaryota</taxon>
        <taxon>Fungi</taxon>
        <taxon>Dikarya</taxon>
        <taxon>Basidiomycota</taxon>
        <taxon>Agaricomycotina</taxon>
        <taxon>Agaricomycetes</taxon>
        <taxon>Polyporales</taxon>
        <taxon>Phanerochaetaceae</taxon>
        <taxon>Phanerochaete</taxon>
    </lineage>
</organism>
<accession>A0A9P3LK65</accession>
<sequence>MDFFYYDTEDHVERFIAMLEGVSATIQVLILSHACINVEVPSTSLDLMPAVFPCLRFLVVESWLEIGDTDSEQSVIASLCRAACAVDRLHIIGRYCARVHSFLHAGALQFPAVRFLRYCIVDEGPSADWLTFIAAFPLLEELQISGGNPAPVLHAAMAMDAAAAAGEGVPAWRNLKTLIFLGAHEYIAVRFVQHRARTGHPLAAVTYAGWFGAHAKQVFKTLNVNYTPLRRSMADGHDSTKDWIEYWRMVNGELEFLSLPVSSDSSVPIEIC</sequence>
<protein>
    <submittedName>
        <fullName evidence="1">Uncharacterized protein</fullName>
    </submittedName>
</protein>
<proteinExistence type="predicted"/>
<dbReference type="AlphaFoldDB" id="A0A9P3LK65"/>
<evidence type="ECO:0000313" key="1">
    <source>
        <dbReference type="EMBL" id="GJE98201.1"/>
    </source>
</evidence>